<accession>A0A6M1PMB9</accession>
<sequence>MQFKAVIFDKDGVIIDTQPIHYRVFCEFCDKFSWNITKSEYESYIGTTSIEMFHRIKKRYSSNIDVSELVDMFQDRYLAIIESSKDERPILGVDILIKQLYSKGIQLAVASSATRRKIEFVLNMFNLSEYFKSIVSGYEVEKSKPSPDIFLRAAKELNIDPEECIVIEDSTNGIFAAKAAGMRCIGYQNPLGKQDLSLADYTINNFNELIESQFSK</sequence>
<dbReference type="SUPFAM" id="SSF56784">
    <property type="entry name" value="HAD-like"/>
    <property type="match status" value="1"/>
</dbReference>
<dbReference type="NCBIfam" id="TIGR01549">
    <property type="entry name" value="HAD-SF-IA-v1"/>
    <property type="match status" value="1"/>
</dbReference>
<dbReference type="Gene3D" id="3.40.50.1000">
    <property type="entry name" value="HAD superfamily/HAD-like"/>
    <property type="match status" value="1"/>
</dbReference>
<organism evidence="4 5">
    <name type="scientific">Paenibacillus apii</name>
    <dbReference type="NCBI Taxonomy" id="1850370"/>
    <lineage>
        <taxon>Bacteria</taxon>
        <taxon>Bacillati</taxon>
        <taxon>Bacillota</taxon>
        <taxon>Bacilli</taxon>
        <taxon>Bacillales</taxon>
        <taxon>Paenibacillaceae</taxon>
        <taxon>Paenibacillus</taxon>
    </lineage>
</organism>
<dbReference type="SFLD" id="SFLDS00003">
    <property type="entry name" value="Haloacid_Dehalogenase"/>
    <property type="match status" value="1"/>
</dbReference>
<evidence type="ECO:0000256" key="2">
    <source>
        <dbReference type="ARBA" id="ARBA00022723"/>
    </source>
</evidence>
<keyword evidence="2" id="KW-0479">Metal-binding</keyword>
<evidence type="ECO:0000256" key="1">
    <source>
        <dbReference type="ARBA" id="ARBA00006171"/>
    </source>
</evidence>
<reference evidence="4 5" key="1">
    <citation type="submission" date="2020-02" db="EMBL/GenBank/DDBJ databases">
        <authorList>
            <person name="Gao J."/>
            <person name="Sun J."/>
        </authorList>
    </citation>
    <scope>NUCLEOTIDE SEQUENCE [LARGE SCALE GENOMIC DNA]</scope>
    <source>
        <strain evidence="4 5">7124</strain>
    </source>
</reference>
<dbReference type="CDD" id="cd16423">
    <property type="entry name" value="HAD_BPGM-like"/>
    <property type="match status" value="1"/>
</dbReference>
<dbReference type="FunFam" id="3.40.50.1000:FF:000036">
    <property type="entry name" value="HAD family hydrolase"/>
    <property type="match status" value="1"/>
</dbReference>
<gene>
    <name evidence="4" type="ORF">G5B47_13755</name>
</gene>
<dbReference type="RefSeq" id="WP_165098982.1">
    <property type="nucleotide sequence ID" value="NZ_JAAKGU010000005.1"/>
</dbReference>
<dbReference type="GO" id="GO:0016787">
    <property type="term" value="F:hydrolase activity"/>
    <property type="evidence" value="ECO:0007669"/>
    <property type="project" value="UniProtKB-KW"/>
</dbReference>
<dbReference type="Gene3D" id="1.10.150.240">
    <property type="entry name" value="Putative phosphatase, domain 2"/>
    <property type="match status" value="1"/>
</dbReference>
<dbReference type="Pfam" id="PF13419">
    <property type="entry name" value="HAD_2"/>
    <property type="match status" value="1"/>
</dbReference>
<name>A0A6M1PMB9_9BACL</name>
<dbReference type="SFLD" id="SFLDG01135">
    <property type="entry name" value="C1.5.6:_HAD__Beta-PGM__Phospha"/>
    <property type="match status" value="1"/>
</dbReference>
<comment type="caution">
    <text evidence="4">The sequence shown here is derived from an EMBL/GenBank/DDBJ whole genome shotgun (WGS) entry which is preliminary data.</text>
</comment>
<dbReference type="InterPro" id="IPR023198">
    <property type="entry name" value="PGP-like_dom2"/>
</dbReference>
<dbReference type="AlphaFoldDB" id="A0A6M1PMB9"/>
<dbReference type="InterPro" id="IPR036412">
    <property type="entry name" value="HAD-like_sf"/>
</dbReference>
<proteinExistence type="inferred from homology"/>
<dbReference type="NCBIfam" id="TIGR01509">
    <property type="entry name" value="HAD-SF-IA-v3"/>
    <property type="match status" value="1"/>
</dbReference>
<dbReference type="Proteomes" id="UP000480151">
    <property type="component" value="Unassembled WGS sequence"/>
</dbReference>
<dbReference type="InterPro" id="IPR023214">
    <property type="entry name" value="HAD_sf"/>
</dbReference>
<evidence type="ECO:0000313" key="4">
    <source>
        <dbReference type="EMBL" id="NGM83482.1"/>
    </source>
</evidence>
<dbReference type="EMBL" id="JAAKGU010000005">
    <property type="protein sequence ID" value="NGM83482.1"/>
    <property type="molecule type" value="Genomic_DNA"/>
</dbReference>
<comment type="similarity">
    <text evidence="1">Belongs to the HAD-like hydrolase superfamily. CbbY/CbbZ/Gph/YieH family.</text>
</comment>
<dbReference type="SFLD" id="SFLDG01129">
    <property type="entry name" value="C1.5:_HAD__Beta-PGM__Phosphata"/>
    <property type="match status" value="1"/>
</dbReference>
<evidence type="ECO:0000256" key="3">
    <source>
        <dbReference type="ARBA" id="ARBA00022801"/>
    </source>
</evidence>
<dbReference type="PANTHER" id="PTHR18901">
    <property type="entry name" value="2-DEOXYGLUCOSE-6-PHOSPHATE PHOSPHATASE 2"/>
    <property type="match status" value="1"/>
</dbReference>
<dbReference type="GO" id="GO:0046872">
    <property type="term" value="F:metal ion binding"/>
    <property type="evidence" value="ECO:0007669"/>
    <property type="project" value="UniProtKB-KW"/>
</dbReference>
<keyword evidence="3" id="KW-0378">Hydrolase</keyword>
<evidence type="ECO:0000313" key="5">
    <source>
        <dbReference type="Proteomes" id="UP000480151"/>
    </source>
</evidence>
<keyword evidence="5" id="KW-1185">Reference proteome</keyword>
<dbReference type="InterPro" id="IPR006439">
    <property type="entry name" value="HAD-SF_hydro_IA"/>
</dbReference>
<dbReference type="PANTHER" id="PTHR18901:SF38">
    <property type="entry name" value="PSEUDOURIDINE-5'-PHOSPHATASE"/>
    <property type="match status" value="1"/>
</dbReference>
<dbReference type="InterPro" id="IPR041492">
    <property type="entry name" value="HAD_2"/>
</dbReference>
<protein>
    <submittedName>
        <fullName evidence="4">HAD family phosphatase</fullName>
    </submittedName>
</protein>